<evidence type="ECO:0000256" key="1">
    <source>
        <dbReference type="ARBA" id="ARBA00023015"/>
    </source>
</evidence>
<comment type="caution">
    <text evidence="5">The sequence shown here is derived from an EMBL/GenBank/DDBJ whole genome shotgun (WGS) entry which is preliminary data.</text>
</comment>
<dbReference type="AlphaFoldDB" id="A0A7W3JRS4"/>
<dbReference type="Gene3D" id="1.25.40.10">
    <property type="entry name" value="Tetratricopeptide repeat domain"/>
    <property type="match status" value="1"/>
</dbReference>
<dbReference type="Pfam" id="PF25873">
    <property type="entry name" value="WHD_MalT"/>
    <property type="match status" value="1"/>
</dbReference>
<dbReference type="PANTHER" id="PTHR44688:SF16">
    <property type="entry name" value="DNA-BINDING TRANSCRIPTIONAL ACTIVATOR DEVR_DOSR"/>
    <property type="match status" value="1"/>
</dbReference>
<name>A0A7W3JRS4_9MICO</name>
<dbReference type="CDD" id="cd06170">
    <property type="entry name" value="LuxR_C_like"/>
    <property type="match status" value="1"/>
</dbReference>
<evidence type="ECO:0000313" key="5">
    <source>
        <dbReference type="EMBL" id="MBA8828051.1"/>
    </source>
</evidence>
<evidence type="ECO:0000256" key="2">
    <source>
        <dbReference type="ARBA" id="ARBA00023125"/>
    </source>
</evidence>
<dbReference type="InterPro" id="IPR059106">
    <property type="entry name" value="WHD_MalT"/>
</dbReference>
<dbReference type="InterPro" id="IPR016032">
    <property type="entry name" value="Sig_transdc_resp-reg_C-effctor"/>
</dbReference>
<feature type="domain" description="HTH luxR-type" evidence="4">
    <location>
        <begin position="821"/>
        <end position="886"/>
    </location>
</feature>
<evidence type="ECO:0000256" key="3">
    <source>
        <dbReference type="ARBA" id="ARBA00023163"/>
    </source>
</evidence>
<dbReference type="Proteomes" id="UP000524237">
    <property type="component" value="Unassembled WGS sequence"/>
</dbReference>
<protein>
    <submittedName>
        <fullName evidence="5">LuxR family maltose regulon positive regulatory protein</fullName>
    </submittedName>
</protein>
<dbReference type="SUPFAM" id="SSF52540">
    <property type="entry name" value="P-loop containing nucleoside triphosphate hydrolases"/>
    <property type="match status" value="1"/>
</dbReference>
<dbReference type="SUPFAM" id="SSF46894">
    <property type="entry name" value="C-terminal effector domain of the bipartite response regulators"/>
    <property type="match status" value="1"/>
</dbReference>
<gene>
    <name evidence="5" type="ORF">FB555_000122</name>
</gene>
<dbReference type="InterPro" id="IPR000792">
    <property type="entry name" value="Tscrpt_reg_LuxR_C"/>
</dbReference>
<keyword evidence="2" id="KW-0238">DNA-binding</keyword>
<dbReference type="Gene3D" id="3.40.50.300">
    <property type="entry name" value="P-loop containing nucleotide triphosphate hydrolases"/>
    <property type="match status" value="1"/>
</dbReference>
<dbReference type="Gene3D" id="1.10.10.10">
    <property type="entry name" value="Winged helix-like DNA-binding domain superfamily/Winged helix DNA-binding domain"/>
    <property type="match status" value="1"/>
</dbReference>
<dbReference type="GO" id="GO:0006355">
    <property type="term" value="P:regulation of DNA-templated transcription"/>
    <property type="evidence" value="ECO:0007669"/>
    <property type="project" value="InterPro"/>
</dbReference>
<evidence type="ECO:0000313" key="6">
    <source>
        <dbReference type="Proteomes" id="UP000524237"/>
    </source>
</evidence>
<dbReference type="PROSITE" id="PS50043">
    <property type="entry name" value="HTH_LUXR_2"/>
    <property type="match status" value="1"/>
</dbReference>
<dbReference type="RefSeq" id="WP_182483517.1">
    <property type="nucleotide sequence ID" value="NZ_JACGWU010000001.1"/>
</dbReference>
<reference evidence="5 6" key="1">
    <citation type="submission" date="2020-07" db="EMBL/GenBank/DDBJ databases">
        <title>Sequencing the genomes of 1000 actinobacteria strains.</title>
        <authorList>
            <person name="Klenk H.-P."/>
        </authorList>
    </citation>
    <scope>NUCLEOTIDE SEQUENCE [LARGE SCALE GENOMIC DNA]</scope>
    <source>
        <strain evidence="5 6">DSM 23737</strain>
    </source>
</reference>
<dbReference type="InterPro" id="IPR011990">
    <property type="entry name" value="TPR-like_helical_dom_sf"/>
</dbReference>
<dbReference type="InterPro" id="IPR041617">
    <property type="entry name" value="TPR_MalT"/>
</dbReference>
<dbReference type="Pfam" id="PF17874">
    <property type="entry name" value="TPR_MalT"/>
    <property type="match status" value="1"/>
</dbReference>
<dbReference type="PRINTS" id="PR00038">
    <property type="entry name" value="HTHLUXR"/>
</dbReference>
<dbReference type="SMART" id="SM00421">
    <property type="entry name" value="HTH_LUXR"/>
    <property type="match status" value="1"/>
</dbReference>
<accession>A0A7W3JRS4</accession>
<dbReference type="GO" id="GO:0003677">
    <property type="term" value="F:DNA binding"/>
    <property type="evidence" value="ECO:0007669"/>
    <property type="project" value="UniProtKB-KW"/>
</dbReference>
<dbReference type="EMBL" id="JACGWU010000001">
    <property type="protein sequence ID" value="MBA8828051.1"/>
    <property type="molecule type" value="Genomic_DNA"/>
</dbReference>
<keyword evidence="6" id="KW-1185">Reference proteome</keyword>
<dbReference type="SUPFAM" id="SSF48452">
    <property type="entry name" value="TPR-like"/>
    <property type="match status" value="1"/>
</dbReference>
<keyword evidence="1" id="KW-0805">Transcription regulation</keyword>
<keyword evidence="3" id="KW-0804">Transcription</keyword>
<dbReference type="PANTHER" id="PTHR44688">
    <property type="entry name" value="DNA-BINDING TRANSCRIPTIONAL ACTIVATOR DEVR_DOSR"/>
    <property type="match status" value="1"/>
</dbReference>
<organism evidence="5 6">
    <name type="scientific">Alpinimonas psychrophila</name>
    <dbReference type="NCBI Taxonomy" id="748908"/>
    <lineage>
        <taxon>Bacteria</taxon>
        <taxon>Bacillati</taxon>
        <taxon>Actinomycetota</taxon>
        <taxon>Actinomycetes</taxon>
        <taxon>Micrococcales</taxon>
        <taxon>Microbacteriaceae</taxon>
        <taxon>Alpinimonas</taxon>
    </lineage>
</organism>
<sequence length="888" mass="96349">MAMQVLATKLFVPLPRTQAVPRPRLTRKLDAGAAAGRRLTLISAPAGFGKTTVLSEWIAACRLADPDLRVGWVSLEESDNDPIRFLTYLVAAFDAAHGSATSTGDDVTRSMEWTLTALVNDVTHHANRILLVLDDFQLIEDTSIRDAVTFLLDHSPPNLHIAIASRSDPLLPLARLRARDELTELRATDLRFTPDEVAEFLTLATGMALSPGDIAALEARTEGWIAGLQLAALSLRERPDVSEFVTAFTGSNRFVIDYLIEEVLERAPNHVREFLCQTAILDRLSGPLCDAITGNSDGTEMLAALERANLFVVPLDDQRKWYRYHHLFADVLQARLLAHGVAHVNALHIRASDWFERSGSPEEAVRHALAGSDFPRAARVIESTIPSVRKSRQDATLLGWLALLPPSVIDSRPVLRVFAAWASLVAGDIAAVEPQLAAAEQQFNSAVDGGAHESEPGEELNSLLVTIALYRGAVAMALGDMSAIRTHAQHALDMATPDDHLGRGAAAGMLGLAAWVSGDLEAGVGAFRESARNLRRAGNHFDALSTTMVVADMLLALGLLEEAQSGYDLALREADGNPPAADLHAGLSEVLRQRDQPEAAAEQLAAAVALGNGAFSHEHQYRWSVGMAGVTRSEGDMEGALGFLTAAEMQYRRGFFPEARPIGGLKARIWITQHRHADAWAWVVEQALSSSDEPTYLSEFGHITLARLLIAEGTNEAVNDAEALLTRLAHAAKLGKRTGSLSEILILQALARQTQAQTKLALESLEQALILAEPEGHIRVFLDEGAPMLRLLRTAAGAGIQPDFVRMLSQSLRNAGENDAIAPMAEPLSEREQGVLRLLATELSGPEIARQLHISLNTMRTHTKHIFLKLEVNNRRAAVRRAESLGLI</sequence>
<dbReference type="Pfam" id="PF00196">
    <property type="entry name" value="GerE"/>
    <property type="match status" value="1"/>
</dbReference>
<proteinExistence type="predicted"/>
<dbReference type="InterPro" id="IPR027417">
    <property type="entry name" value="P-loop_NTPase"/>
</dbReference>
<evidence type="ECO:0000259" key="4">
    <source>
        <dbReference type="PROSITE" id="PS50043"/>
    </source>
</evidence>
<dbReference type="InterPro" id="IPR036388">
    <property type="entry name" value="WH-like_DNA-bd_sf"/>
</dbReference>